<gene>
    <name evidence="9" type="ORF">HY912_19770</name>
</gene>
<proteinExistence type="inferred from homology"/>
<evidence type="ECO:0000256" key="1">
    <source>
        <dbReference type="ARBA" id="ARBA00001231"/>
    </source>
</evidence>
<dbReference type="Proteomes" id="UP000807825">
    <property type="component" value="Unassembled WGS sequence"/>
</dbReference>
<evidence type="ECO:0000256" key="2">
    <source>
        <dbReference type="ARBA" id="ARBA00005336"/>
    </source>
</evidence>
<dbReference type="InterPro" id="IPR036962">
    <property type="entry name" value="Glyco_hydro_3_N_sf"/>
</dbReference>
<dbReference type="GO" id="GO:0009254">
    <property type="term" value="P:peptidoglycan turnover"/>
    <property type="evidence" value="ECO:0007669"/>
    <property type="project" value="TreeGrafter"/>
</dbReference>
<keyword evidence="7" id="KW-0472">Membrane</keyword>
<evidence type="ECO:0000313" key="10">
    <source>
        <dbReference type="Proteomes" id="UP000807825"/>
    </source>
</evidence>
<feature type="transmembrane region" description="Helical" evidence="7">
    <location>
        <begin position="66"/>
        <end position="85"/>
    </location>
</feature>
<dbReference type="SUPFAM" id="SSF51445">
    <property type="entry name" value="(Trans)glycosidases"/>
    <property type="match status" value="1"/>
</dbReference>
<dbReference type="AlphaFoldDB" id="A0A9D6VA66"/>
<evidence type="ECO:0000256" key="3">
    <source>
        <dbReference type="ARBA" id="ARBA00012663"/>
    </source>
</evidence>
<evidence type="ECO:0000256" key="7">
    <source>
        <dbReference type="SAM" id="Phobius"/>
    </source>
</evidence>
<evidence type="ECO:0000256" key="5">
    <source>
        <dbReference type="ARBA" id="ARBA00023295"/>
    </source>
</evidence>
<comment type="catalytic activity">
    <reaction evidence="1">
        <text>Hydrolysis of terminal non-reducing N-acetyl-D-hexosamine residues in N-acetyl-beta-D-hexosaminides.</text>
        <dbReference type="EC" id="3.2.1.52"/>
    </reaction>
</comment>
<feature type="coiled-coil region" evidence="6">
    <location>
        <begin position="138"/>
        <end position="165"/>
    </location>
</feature>
<evidence type="ECO:0000313" key="9">
    <source>
        <dbReference type="EMBL" id="MBI5251737.1"/>
    </source>
</evidence>
<dbReference type="Gene3D" id="3.20.20.300">
    <property type="entry name" value="Glycoside hydrolase, family 3, N-terminal domain"/>
    <property type="match status" value="1"/>
</dbReference>
<protein>
    <recommendedName>
        <fullName evidence="3">beta-N-acetylhexosaminidase</fullName>
        <ecNumber evidence="3">3.2.1.52</ecNumber>
    </recommendedName>
</protein>
<dbReference type="InterPro" id="IPR001764">
    <property type="entry name" value="Glyco_hydro_3_N"/>
</dbReference>
<keyword evidence="6" id="KW-0175">Coiled coil</keyword>
<sequence>MKPLLAVLKLSVASALAFLALDWRSPFLAVIRPWALLGFIALPLALIVAERWALRTSRPRGCVLRVLSALTLILAVLALATTLTLEARFHWVRHQVIHADPDRLERLGRHLIVGYRDLAEVRELVKLRAIAGIFISTRNVLGKSADEVRQEIRSLQNQRKEQGLLSLWIATDQEGGVVSRLSPPLTRLPPISEIVQRYSDISQREQAVREFAGTQGRELAEVGVNLNFAPVVDLNFQVINSNDRFTRIFQRAISGDPGVVTQVAAWYCATLEEAGVRSTLKHFPGLGRVFEDTHLNHANLTTSIDELTKTDWVPFRVLMHQSGAFTMLGHVRLTAIDSERPVSISPPVIAGVLRRDWKHDGVLITDDFSMLAVFRSSAGIDNGSIDALNAGVDVILVSWDSDQYYRVMYALLNADRQGTVDREILQRSDKRLERAIRGIQH</sequence>
<accession>A0A9D6VA66</accession>
<dbReference type="PANTHER" id="PTHR30480:SF13">
    <property type="entry name" value="BETA-HEXOSAMINIDASE"/>
    <property type="match status" value="1"/>
</dbReference>
<dbReference type="PROSITE" id="PS00775">
    <property type="entry name" value="GLYCOSYL_HYDROL_F3"/>
    <property type="match status" value="1"/>
</dbReference>
<keyword evidence="4 9" id="KW-0378">Hydrolase</keyword>
<dbReference type="GO" id="GO:0005975">
    <property type="term" value="P:carbohydrate metabolic process"/>
    <property type="evidence" value="ECO:0007669"/>
    <property type="project" value="InterPro"/>
</dbReference>
<evidence type="ECO:0000256" key="4">
    <source>
        <dbReference type="ARBA" id="ARBA00022801"/>
    </source>
</evidence>
<dbReference type="InterPro" id="IPR019800">
    <property type="entry name" value="Glyco_hydro_3_AS"/>
</dbReference>
<dbReference type="InterPro" id="IPR017853">
    <property type="entry name" value="GH"/>
</dbReference>
<dbReference type="GO" id="GO:0004563">
    <property type="term" value="F:beta-N-acetylhexosaminidase activity"/>
    <property type="evidence" value="ECO:0007669"/>
    <property type="project" value="UniProtKB-EC"/>
</dbReference>
<name>A0A9D6VA66_9BACT</name>
<dbReference type="PANTHER" id="PTHR30480">
    <property type="entry name" value="BETA-HEXOSAMINIDASE-RELATED"/>
    <property type="match status" value="1"/>
</dbReference>
<comment type="caution">
    <text evidence="9">The sequence shown here is derived from an EMBL/GenBank/DDBJ whole genome shotgun (WGS) entry which is preliminary data.</text>
</comment>
<dbReference type="Pfam" id="PF00933">
    <property type="entry name" value="Glyco_hydro_3"/>
    <property type="match status" value="1"/>
</dbReference>
<evidence type="ECO:0000259" key="8">
    <source>
        <dbReference type="Pfam" id="PF00933"/>
    </source>
</evidence>
<reference evidence="9" key="1">
    <citation type="submission" date="2020-07" db="EMBL/GenBank/DDBJ databases">
        <title>Huge and variable diversity of episymbiotic CPR bacteria and DPANN archaea in groundwater ecosystems.</title>
        <authorList>
            <person name="He C.Y."/>
            <person name="Keren R."/>
            <person name="Whittaker M."/>
            <person name="Farag I.F."/>
            <person name="Doudna J."/>
            <person name="Cate J.H.D."/>
            <person name="Banfield J.F."/>
        </authorList>
    </citation>
    <scope>NUCLEOTIDE SEQUENCE</scope>
    <source>
        <strain evidence="9">NC_groundwater_1664_Pr3_B-0.1um_52_9</strain>
    </source>
</reference>
<feature type="domain" description="Glycoside hydrolase family 3 N-terminal" evidence="8">
    <location>
        <begin position="112"/>
        <end position="432"/>
    </location>
</feature>
<keyword evidence="7" id="KW-0812">Transmembrane</keyword>
<feature type="transmembrane region" description="Helical" evidence="7">
    <location>
        <begin position="33"/>
        <end position="54"/>
    </location>
</feature>
<dbReference type="InterPro" id="IPR050226">
    <property type="entry name" value="NagZ_Beta-hexosaminidase"/>
</dbReference>
<comment type="similarity">
    <text evidence="2">Belongs to the glycosyl hydrolase 3 family.</text>
</comment>
<keyword evidence="5" id="KW-0326">Glycosidase</keyword>
<keyword evidence="7" id="KW-1133">Transmembrane helix</keyword>
<evidence type="ECO:0000256" key="6">
    <source>
        <dbReference type="SAM" id="Coils"/>
    </source>
</evidence>
<dbReference type="EC" id="3.2.1.52" evidence="3"/>
<organism evidence="9 10">
    <name type="scientific">Desulfomonile tiedjei</name>
    <dbReference type="NCBI Taxonomy" id="2358"/>
    <lineage>
        <taxon>Bacteria</taxon>
        <taxon>Pseudomonadati</taxon>
        <taxon>Thermodesulfobacteriota</taxon>
        <taxon>Desulfomonilia</taxon>
        <taxon>Desulfomonilales</taxon>
        <taxon>Desulfomonilaceae</taxon>
        <taxon>Desulfomonile</taxon>
    </lineage>
</organism>
<dbReference type="EMBL" id="JACRDE010000516">
    <property type="protein sequence ID" value="MBI5251737.1"/>
    <property type="molecule type" value="Genomic_DNA"/>
</dbReference>